<gene>
    <name evidence="1" type="ORF">C2845_PM04G07190</name>
</gene>
<organism evidence="1 2">
    <name type="scientific">Panicum miliaceum</name>
    <name type="common">Proso millet</name>
    <name type="synonym">Broomcorn millet</name>
    <dbReference type="NCBI Taxonomy" id="4540"/>
    <lineage>
        <taxon>Eukaryota</taxon>
        <taxon>Viridiplantae</taxon>
        <taxon>Streptophyta</taxon>
        <taxon>Embryophyta</taxon>
        <taxon>Tracheophyta</taxon>
        <taxon>Spermatophyta</taxon>
        <taxon>Magnoliopsida</taxon>
        <taxon>Liliopsida</taxon>
        <taxon>Poales</taxon>
        <taxon>Poaceae</taxon>
        <taxon>PACMAD clade</taxon>
        <taxon>Panicoideae</taxon>
        <taxon>Panicodae</taxon>
        <taxon>Paniceae</taxon>
        <taxon>Panicinae</taxon>
        <taxon>Panicum</taxon>
        <taxon>Panicum sect. Panicum</taxon>
    </lineage>
</organism>
<comment type="caution">
    <text evidence="1">The sequence shown here is derived from an EMBL/GenBank/DDBJ whole genome shotgun (WGS) entry which is preliminary data.</text>
</comment>
<proteinExistence type="predicted"/>
<protein>
    <submittedName>
        <fullName evidence="1">Uncharacterized protein</fullName>
    </submittedName>
</protein>
<reference evidence="2" key="1">
    <citation type="journal article" date="2019" name="Nat. Commun.">
        <title>The genome of broomcorn millet.</title>
        <authorList>
            <person name="Zou C."/>
            <person name="Miki D."/>
            <person name="Li D."/>
            <person name="Tang Q."/>
            <person name="Xiao L."/>
            <person name="Rajput S."/>
            <person name="Deng P."/>
            <person name="Jia W."/>
            <person name="Huang R."/>
            <person name="Zhang M."/>
            <person name="Sun Y."/>
            <person name="Hu J."/>
            <person name="Fu X."/>
            <person name="Schnable P.S."/>
            <person name="Li F."/>
            <person name="Zhang H."/>
            <person name="Feng B."/>
            <person name="Zhu X."/>
            <person name="Liu R."/>
            <person name="Schnable J.C."/>
            <person name="Zhu J.-K."/>
            <person name="Zhang H."/>
        </authorList>
    </citation>
    <scope>NUCLEOTIDE SEQUENCE [LARGE SCALE GENOMIC DNA]</scope>
</reference>
<dbReference type="Proteomes" id="UP000275267">
    <property type="component" value="Unassembled WGS sequence"/>
</dbReference>
<dbReference type="OrthoDB" id="688641at2759"/>
<dbReference type="EMBL" id="PQIB02000011">
    <property type="protein sequence ID" value="RLM84506.1"/>
    <property type="molecule type" value="Genomic_DNA"/>
</dbReference>
<name>A0A3L6QMK9_PANMI</name>
<keyword evidence="2" id="KW-1185">Reference proteome</keyword>
<evidence type="ECO:0000313" key="2">
    <source>
        <dbReference type="Proteomes" id="UP000275267"/>
    </source>
</evidence>
<evidence type="ECO:0000313" key="1">
    <source>
        <dbReference type="EMBL" id="RLM84506.1"/>
    </source>
</evidence>
<sequence>MDTTADSVTSEELALDSMEIATVDNLEQDSKILAAGAMETTTEDGLVQQSFLPDSLLPESQPALCVRCGTTHDDNDVEGSWIMDDRDKFDCEIYIPDVENLQMDGDTILVPEHVLKKLDEQKKMKQDAKKDQ</sequence>
<accession>A0A3L6QMK9</accession>
<dbReference type="AlphaFoldDB" id="A0A3L6QMK9"/>